<accession>A0A2T0MPL8</accession>
<dbReference type="EMBL" id="PVNG01000018">
    <property type="protein sequence ID" value="PRX60009.1"/>
    <property type="molecule type" value="Genomic_DNA"/>
</dbReference>
<sequence>MLAGVDTGKVSISPAAEGRLAERAVAAAFAGTILILVPLGVLLLLAALSDDSRCGHFGCVGLLADAWKVGSWAAIVLAWPLLHLFRVRPAWPVAVLAPFFLVPIWELAEMPLSVMAGTFAYPLAALVSSPRLSWRRRSLVLALFLIFCVVLALS</sequence>
<keyword evidence="1" id="KW-0472">Membrane</keyword>
<dbReference type="AlphaFoldDB" id="A0A2T0MPL8"/>
<feature type="transmembrane region" description="Helical" evidence="1">
    <location>
        <begin position="60"/>
        <end position="82"/>
    </location>
</feature>
<dbReference type="Proteomes" id="UP000238312">
    <property type="component" value="Unassembled WGS sequence"/>
</dbReference>
<protein>
    <submittedName>
        <fullName evidence="2">Uncharacterized protein</fullName>
    </submittedName>
</protein>
<proteinExistence type="predicted"/>
<name>A0A2T0MPL8_9ACTN</name>
<gene>
    <name evidence="2" type="ORF">B0I32_118151</name>
</gene>
<organism evidence="2 3">
    <name type="scientific">Nonomuraea fuscirosea</name>
    <dbReference type="NCBI Taxonomy" id="1291556"/>
    <lineage>
        <taxon>Bacteria</taxon>
        <taxon>Bacillati</taxon>
        <taxon>Actinomycetota</taxon>
        <taxon>Actinomycetes</taxon>
        <taxon>Streptosporangiales</taxon>
        <taxon>Streptosporangiaceae</taxon>
        <taxon>Nonomuraea</taxon>
    </lineage>
</organism>
<feature type="transmembrane region" description="Helical" evidence="1">
    <location>
        <begin position="102"/>
        <end position="126"/>
    </location>
</feature>
<keyword evidence="1" id="KW-0812">Transmembrane</keyword>
<feature type="transmembrane region" description="Helical" evidence="1">
    <location>
        <begin position="138"/>
        <end position="153"/>
    </location>
</feature>
<feature type="transmembrane region" description="Helical" evidence="1">
    <location>
        <begin position="24"/>
        <end position="48"/>
    </location>
</feature>
<evidence type="ECO:0000256" key="1">
    <source>
        <dbReference type="SAM" id="Phobius"/>
    </source>
</evidence>
<comment type="caution">
    <text evidence="2">The sequence shown here is derived from an EMBL/GenBank/DDBJ whole genome shotgun (WGS) entry which is preliminary data.</text>
</comment>
<keyword evidence="3" id="KW-1185">Reference proteome</keyword>
<keyword evidence="1" id="KW-1133">Transmembrane helix</keyword>
<evidence type="ECO:0000313" key="3">
    <source>
        <dbReference type="Proteomes" id="UP000238312"/>
    </source>
</evidence>
<reference evidence="2 3" key="1">
    <citation type="submission" date="2018-03" db="EMBL/GenBank/DDBJ databases">
        <title>Genomic Encyclopedia of Type Strains, Phase III (KMG-III): the genomes of soil and plant-associated and newly described type strains.</title>
        <authorList>
            <person name="Whitman W."/>
        </authorList>
    </citation>
    <scope>NUCLEOTIDE SEQUENCE [LARGE SCALE GENOMIC DNA]</scope>
    <source>
        <strain evidence="2 3">CGMCC 4.7104</strain>
    </source>
</reference>
<evidence type="ECO:0000313" key="2">
    <source>
        <dbReference type="EMBL" id="PRX60009.1"/>
    </source>
</evidence>